<dbReference type="PROSITE" id="PS50110">
    <property type="entry name" value="RESPONSE_REGULATORY"/>
    <property type="match status" value="1"/>
</dbReference>
<keyword evidence="8 9" id="KW-0804">Transcription</keyword>
<feature type="modified residue" description="4-aspartylphosphate" evidence="10">
    <location>
        <position position="54"/>
    </location>
</feature>
<dbReference type="AlphaFoldDB" id="A0A841PVR5"/>
<keyword evidence="2 9" id="KW-0963">Cytoplasm</keyword>
<dbReference type="GO" id="GO:0003677">
    <property type="term" value="F:DNA binding"/>
    <property type="evidence" value="ECO:0007669"/>
    <property type="project" value="UniProtKB-KW"/>
</dbReference>
<evidence type="ECO:0000256" key="9">
    <source>
        <dbReference type="PIRNR" id="PIRNR006171"/>
    </source>
</evidence>
<evidence type="ECO:0000313" key="12">
    <source>
        <dbReference type="EMBL" id="MBB6451306.1"/>
    </source>
</evidence>
<evidence type="ECO:0000256" key="2">
    <source>
        <dbReference type="ARBA" id="ARBA00022490"/>
    </source>
</evidence>
<dbReference type="SUPFAM" id="SSF52172">
    <property type="entry name" value="CheY-like"/>
    <property type="match status" value="1"/>
</dbReference>
<dbReference type="InterPro" id="IPR036390">
    <property type="entry name" value="WH_DNA-bd_sf"/>
</dbReference>
<evidence type="ECO:0000259" key="11">
    <source>
        <dbReference type="PROSITE" id="PS50110"/>
    </source>
</evidence>
<reference evidence="12 13" key="1">
    <citation type="submission" date="2020-08" db="EMBL/GenBank/DDBJ databases">
        <title>Genomic Encyclopedia of Type Strains, Phase IV (KMG-IV): sequencing the most valuable type-strain genomes for metagenomic binning, comparative biology and taxonomic classification.</title>
        <authorList>
            <person name="Goeker M."/>
        </authorList>
    </citation>
    <scope>NUCLEOTIDE SEQUENCE [LARGE SCALE GENOMIC DNA]</scope>
    <source>
        <strain evidence="12 13">DSM 21769</strain>
    </source>
</reference>
<dbReference type="GO" id="GO:0000156">
    <property type="term" value="F:phosphorelay response regulator activity"/>
    <property type="evidence" value="ECO:0007669"/>
    <property type="project" value="TreeGrafter"/>
</dbReference>
<dbReference type="Gene3D" id="3.40.50.2300">
    <property type="match status" value="1"/>
</dbReference>
<proteinExistence type="predicted"/>
<dbReference type="SMART" id="SM00448">
    <property type="entry name" value="REC"/>
    <property type="match status" value="1"/>
</dbReference>
<evidence type="ECO:0000256" key="4">
    <source>
        <dbReference type="ARBA" id="ARBA00023012"/>
    </source>
</evidence>
<dbReference type="EMBL" id="JACHHJ010000006">
    <property type="protein sequence ID" value="MBB6451306.1"/>
    <property type="molecule type" value="Genomic_DNA"/>
</dbReference>
<dbReference type="InterPro" id="IPR011006">
    <property type="entry name" value="CheY-like_superfamily"/>
</dbReference>
<evidence type="ECO:0000313" key="13">
    <source>
        <dbReference type="Proteomes" id="UP000568839"/>
    </source>
</evidence>
<dbReference type="InterPro" id="IPR024187">
    <property type="entry name" value="Sig_transdc_resp-reg_cit/mal"/>
</dbReference>
<evidence type="ECO:0000256" key="1">
    <source>
        <dbReference type="ARBA" id="ARBA00004496"/>
    </source>
</evidence>
<evidence type="ECO:0000256" key="10">
    <source>
        <dbReference type="PROSITE-ProRule" id="PRU00169"/>
    </source>
</evidence>
<dbReference type="Pfam" id="PF00072">
    <property type="entry name" value="Response_reg"/>
    <property type="match status" value="1"/>
</dbReference>
<keyword evidence="7 9" id="KW-0010">Activator</keyword>
<keyword evidence="6 9" id="KW-0238">DNA-binding</keyword>
<organism evidence="12 13">
    <name type="scientific">Geomicrobium halophilum</name>
    <dbReference type="NCBI Taxonomy" id="549000"/>
    <lineage>
        <taxon>Bacteria</taxon>
        <taxon>Bacillati</taxon>
        <taxon>Bacillota</taxon>
        <taxon>Bacilli</taxon>
        <taxon>Bacillales</taxon>
        <taxon>Geomicrobium</taxon>
    </lineage>
</organism>
<evidence type="ECO:0000256" key="5">
    <source>
        <dbReference type="ARBA" id="ARBA00023015"/>
    </source>
</evidence>
<dbReference type="Proteomes" id="UP000568839">
    <property type="component" value="Unassembled WGS sequence"/>
</dbReference>
<name>A0A841PVR5_9BACL</name>
<dbReference type="InterPro" id="IPR001789">
    <property type="entry name" value="Sig_transdc_resp-reg_receiver"/>
</dbReference>
<keyword evidence="4 9" id="KW-0902">Two-component regulatory system</keyword>
<dbReference type="RefSeq" id="WP_184405391.1">
    <property type="nucleotide sequence ID" value="NZ_JACHHJ010000006.1"/>
</dbReference>
<dbReference type="PANTHER" id="PTHR45526">
    <property type="entry name" value="TRANSCRIPTIONAL REGULATORY PROTEIN DPIA"/>
    <property type="match status" value="1"/>
</dbReference>
<comment type="caution">
    <text evidence="12">The sequence shown here is derived from an EMBL/GenBank/DDBJ whole genome shotgun (WGS) entry which is preliminary data.</text>
</comment>
<gene>
    <name evidence="12" type="ORF">HNR44_003313</name>
</gene>
<keyword evidence="3 10" id="KW-0597">Phosphoprotein</keyword>
<dbReference type="GO" id="GO:0003700">
    <property type="term" value="F:DNA-binding transcription factor activity"/>
    <property type="evidence" value="ECO:0007669"/>
    <property type="project" value="InterPro"/>
</dbReference>
<evidence type="ECO:0000256" key="3">
    <source>
        <dbReference type="ARBA" id="ARBA00022553"/>
    </source>
</evidence>
<comment type="subcellular location">
    <subcellularLocation>
        <location evidence="1 9">Cytoplasm</location>
    </subcellularLocation>
</comment>
<accession>A0A841PVR5</accession>
<dbReference type="GO" id="GO:0005737">
    <property type="term" value="C:cytoplasm"/>
    <property type="evidence" value="ECO:0007669"/>
    <property type="project" value="UniProtKB-SubCell"/>
</dbReference>
<dbReference type="PIRSF" id="PIRSF006171">
    <property type="entry name" value="RR_citrat_malat"/>
    <property type="match status" value="1"/>
</dbReference>
<dbReference type="PANTHER" id="PTHR45526:SF1">
    <property type="entry name" value="TRANSCRIPTIONAL REGULATORY PROTEIN DCUR-RELATED"/>
    <property type="match status" value="1"/>
</dbReference>
<evidence type="ECO:0000256" key="8">
    <source>
        <dbReference type="ARBA" id="ARBA00023163"/>
    </source>
</evidence>
<protein>
    <recommendedName>
        <fullName evidence="9">Transcriptional regulatory protein</fullName>
    </recommendedName>
</protein>
<evidence type="ECO:0000256" key="7">
    <source>
        <dbReference type="ARBA" id="ARBA00023159"/>
    </source>
</evidence>
<sequence length="234" mass="26914">MIKVGAVEDEPLVVKFHKIYLEKMAGFSWAGSAATLHEGMKLVKESHMDVLLLDVYLQGENGLDLLRYIREQDLAIDVVLITSANDRESVQVGHRFGAVDYLIKPFTYERFQEAMLMFKNRQPSEHSAYCQEDIDRLFHARNPRSVEVPPFPKGITKETAIRVLDAFENQKEWLTAAVLSEITSISHVSLRKYLRFFVENSWIDKDVIYQPSGRPLQQYRLTAQGMKTKESGFV</sequence>
<dbReference type="SUPFAM" id="SSF46785">
    <property type="entry name" value="Winged helix' DNA-binding domain"/>
    <property type="match status" value="1"/>
</dbReference>
<evidence type="ECO:0000256" key="6">
    <source>
        <dbReference type="ARBA" id="ARBA00023125"/>
    </source>
</evidence>
<feature type="domain" description="Response regulatory" evidence="11">
    <location>
        <begin position="3"/>
        <end position="119"/>
    </location>
</feature>
<keyword evidence="13" id="KW-1185">Reference proteome</keyword>
<dbReference type="InterPro" id="IPR051271">
    <property type="entry name" value="2C-system_Tx_regulators"/>
</dbReference>
<keyword evidence="5 9" id="KW-0805">Transcription regulation</keyword>